<reference evidence="1" key="2">
    <citation type="journal article" date="2015" name="Fish Shellfish Immunol.">
        <title>Early steps in the European eel (Anguilla anguilla)-Vibrio vulnificus interaction in the gills: Role of the RtxA13 toxin.</title>
        <authorList>
            <person name="Callol A."/>
            <person name="Pajuelo D."/>
            <person name="Ebbesson L."/>
            <person name="Teles M."/>
            <person name="MacKenzie S."/>
            <person name="Amaro C."/>
        </authorList>
    </citation>
    <scope>NUCLEOTIDE SEQUENCE</scope>
</reference>
<sequence>MNNACAIKISFGRWKQSLESAEGHNSKCQRVVQTGTENM</sequence>
<dbReference type="AlphaFoldDB" id="A0A0E9RIF4"/>
<organism evidence="1">
    <name type="scientific">Anguilla anguilla</name>
    <name type="common">European freshwater eel</name>
    <name type="synonym">Muraena anguilla</name>
    <dbReference type="NCBI Taxonomy" id="7936"/>
    <lineage>
        <taxon>Eukaryota</taxon>
        <taxon>Metazoa</taxon>
        <taxon>Chordata</taxon>
        <taxon>Craniata</taxon>
        <taxon>Vertebrata</taxon>
        <taxon>Euteleostomi</taxon>
        <taxon>Actinopterygii</taxon>
        <taxon>Neopterygii</taxon>
        <taxon>Teleostei</taxon>
        <taxon>Anguilliformes</taxon>
        <taxon>Anguillidae</taxon>
        <taxon>Anguilla</taxon>
    </lineage>
</organism>
<proteinExistence type="predicted"/>
<accession>A0A0E9RIF4</accession>
<name>A0A0E9RIF4_ANGAN</name>
<evidence type="ECO:0000313" key="1">
    <source>
        <dbReference type="EMBL" id="JAH28592.1"/>
    </source>
</evidence>
<reference evidence="1" key="1">
    <citation type="submission" date="2014-11" db="EMBL/GenBank/DDBJ databases">
        <authorList>
            <person name="Amaro Gonzalez C."/>
        </authorList>
    </citation>
    <scope>NUCLEOTIDE SEQUENCE</scope>
</reference>
<dbReference type="EMBL" id="GBXM01079985">
    <property type="protein sequence ID" value="JAH28592.1"/>
    <property type="molecule type" value="Transcribed_RNA"/>
</dbReference>
<protein>
    <submittedName>
        <fullName evidence="1">Uncharacterized protein</fullName>
    </submittedName>
</protein>